<feature type="domain" description="MADS-box" evidence="6">
    <location>
        <begin position="6"/>
        <end position="66"/>
    </location>
</feature>
<dbReference type="GO" id="GO:0005634">
    <property type="term" value="C:nucleus"/>
    <property type="evidence" value="ECO:0007669"/>
    <property type="project" value="UniProtKB-SubCell"/>
</dbReference>
<dbReference type="FunFam" id="3.40.1810.10:FF:000006">
    <property type="entry name" value="Agamous-like MADS-box protein AGL62"/>
    <property type="match status" value="1"/>
</dbReference>
<keyword evidence="5" id="KW-0539">Nucleus</keyword>
<reference evidence="7" key="1">
    <citation type="journal article" date="2014" name="Ann. Mo. Bot. Gard.">
        <title>The MADS-Box Gene Family of the Basal Eudicot and Hybrid Aquilegia coerulea Origami' (Ranunculaceae).</title>
        <authorList>
            <person name="Sharma B."/>
            <person name="Kramer E.M."/>
        </authorList>
    </citation>
    <scope>NUCLEOTIDE SEQUENCE</scope>
</reference>
<evidence type="ECO:0000256" key="2">
    <source>
        <dbReference type="ARBA" id="ARBA00023015"/>
    </source>
</evidence>
<accession>K7XJ83</accession>
<dbReference type="EMBL" id="JX680234">
    <property type="protein sequence ID" value="AFX72866.1"/>
    <property type="molecule type" value="mRNA"/>
</dbReference>
<sequence length="207" mass="23000">MLKKTAGRKKIEIKKIENTQALSIAFSRRRKSVFKKASELSTLCGAQTGVVVFSPGDKPFSFGQPSVSAVVDRYLNGNNPPQDLSRFEAYRKARIQKFNEQGGVVQDQFESAVKRCDALTKIKEQNQKEFRLPSEEEGSSFEELQKELEKMDGMTTNMICMDLLVHRVQSVANRSSKPTIGYSSSAIATNPLGLVSPSDPYEIARSA</sequence>
<proteinExistence type="evidence at transcript level"/>
<dbReference type="InterPro" id="IPR036879">
    <property type="entry name" value="TF_MADSbox_sf"/>
</dbReference>
<dbReference type="AlphaFoldDB" id="K7XJ83"/>
<dbReference type="GO" id="GO:0000978">
    <property type="term" value="F:RNA polymerase II cis-regulatory region sequence-specific DNA binding"/>
    <property type="evidence" value="ECO:0007669"/>
    <property type="project" value="TreeGrafter"/>
</dbReference>
<dbReference type="Pfam" id="PF00319">
    <property type="entry name" value="SRF-TF"/>
    <property type="match status" value="1"/>
</dbReference>
<keyword evidence="2" id="KW-0805">Transcription regulation</keyword>
<evidence type="ECO:0000256" key="1">
    <source>
        <dbReference type="ARBA" id="ARBA00004123"/>
    </source>
</evidence>
<evidence type="ECO:0000313" key="7">
    <source>
        <dbReference type="EMBL" id="AFX72866.1"/>
    </source>
</evidence>
<dbReference type="Gene3D" id="3.40.1810.10">
    <property type="entry name" value="Transcription factor, MADS-box"/>
    <property type="match status" value="1"/>
</dbReference>
<dbReference type="InterPro" id="IPR002100">
    <property type="entry name" value="TF_MADSbox"/>
</dbReference>
<dbReference type="GO" id="GO:0000981">
    <property type="term" value="F:DNA-binding transcription factor activity, RNA polymerase II-specific"/>
    <property type="evidence" value="ECO:0007669"/>
    <property type="project" value="TreeGrafter"/>
</dbReference>
<keyword evidence="3" id="KW-0238">DNA-binding</keyword>
<dbReference type="PRINTS" id="PR00404">
    <property type="entry name" value="MADSDOMAIN"/>
</dbReference>
<evidence type="ECO:0000256" key="4">
    <source>
        <dbReference type="ARBA" id="ARBA00023163"/>
    </source>
</evidence>
<organism evidence="7">
    <name type="scientific">Aquilegia coerulea</name>
    <name type="common">Rocky mountain columbine</name>
    <dbReference type="NCBI Taxonomy" id="218851"/>
    <lineage>
        <taxon>Eukaryota</taxon>
        <taxon>Viridiplantae</taxon>
        <taxon>Streptophyta</taxon>
        <taxon>Embryophyta</taxon>
        <taxon>Tracheophyta</taxon>
        <taxon>Spermatophyta</taxon>
        <taxon>Magnoliopsida</taxon>
        <taxon>Ranunculales</taxon>
        <taxon>Ranunculaceae</taxon>
        <taxon>Thalictroideae</taxon>
        <taxon>Aquilegia</taxon>
    </lineage>
</organism>
<dbReference type="SUPFAM" id="SSF55455">
    <property type="entry name" value="SRF-like"/>
    <property type="match status" value="1"/>
</dbReference>
<name>K7XJ83_AQUCA</name>
<evidence type="ECO:0000256" key="5">
    <source>
        <dbReference type="ARBA" id="ARBA00023242"/>
    </source>
</evidence>
<comment type="subcellular location">
    <subcellularLocation>
        <location evidence="1">Nucleus</location>
    </subcellularLocation>
</comment>
<dbReference type="PROSITE" id="PS50066">
    <property type="entry name" value="MADS_BOX_2"/>
    <property type="match status" value="1"/>
</dbReference>
<evidence type="ECO:0000256" key="3">
    <source>
        <dbReference type="ARBA" id="ARBA00023125"/>
    </source>
</evidence>
<dbReference type="SMART" id="SM00432">
    <property type="entry name" value="MADS"/>
    <property type="match status" value="1"/>
</dbReference>
<protein>
    <submittedName>
        <fullName evidence="7">MADS-box protein AGL73</fullName>
    </submittedName>
</protein>
<evidence type="ECO:0000259" key="6">
    <source>
        <dbReference type="PROSITE" id="PS50066"/>
    </source>
</evidence>
<dbReference type="PANTHER" id="PTHR11945">
    <property type="entry name" value="MADS BOX PROTEIN"/>
    <property type="match status" value="1"/>
</dbReference>
<dbReference type="PANTHER" id="PTHR11945:SF776">
    <property type="entry name" value="AGAMOUS-LIKE 50-RELATED"/>
    <property type="match status" value="1"/>
</dbReference>
<keyword evidence="4" id="KW-0804">Transcription</keyword>
<dbReference type="GO" id="GO:0046983">
    <property type="term" value="F:protein dimerization activity"/>
    <property type="evidence" value="ECO:0007669"/>
    <property type="project" value="InterPro"/>
</dbReference>